<sequence length="261" mass="29838">MGAFRFQSLVSNAKQLIKLNIKHQRDVPKGYLAVYVGEDQRKRFVVPLSYLDQPLFQELLRRSEEDFGFNHPMGGLTIRCQAFPKSEKEDNFSSLNYETCNWLLRWTKASSRHRMPPLQLCCMFLSQRKYAMELLEKAYVVKCNPTQTLVDTESKLGPDRDPVSDLTLYRSLACALKRVLCYVRGALNFGLQLYTSPTGSLVAYYDVDWASCPSTWRSTSGYRVSLGDNPLSWSFKRQHTISRSSVEAEYQDVVNAVVGTA</sequence>
<dbReference type="Proteomes" id="UP001151760">
    <property type="component" value="Unassembled WGS sequence"/>
</dbReference>
<reference evidence="2" key="1">
    <citation type="journal article" date="2022" name="Int. J. Mol. Sci.">
        <title>Draft Genome of Tanacetum Coccineum: Genomic Comparison of Closely Related Tanacetum-Family Plants.</title>
        <authorList>
            <person name="Yamashiro T."/>
            <person name="Shiraishi A."/>
            <person name="Nakayama K."/>
            <person name="Satake H."/>
        </authorList>
    </citation>
    <scope>NUCLEOTIDE SEQUENCE</scope>
</reference>
<proteinExistence type="inferred from homology"/>
<dbReference type="Pfam" id="PF02519">
    <property type="entry name" value="Auxin_inducible"/>
    <property type="match status" value="1"/>
</dbReference>
<comment type="similarity">
    <text evidence="1">Belongs to the ARG7 family.</text>
</comment>
<organism evidence="2 3">
    <name type="scientific">Tanacetum coccineum</name>
    <dbReference type="NCBI Taxonomy" id="301880"/>
    <lineage>
        <taxon>Eukaryota</taxon>
        <taxon>Viridiplantae</taxon>
        <taxon>Streptophyta</taxon>
        <taxon>Embryophyta</taxon>
        <taxon>Tracheophyta</taxon>
        <taxon>Spermatophyta</taxon>
        <taxon>Magnoliopsida</taxon>
        <taxon>eudicotyledons</taxon>
        <taxon>Gunneridae</taxon>
        <taxon>Pentapetalae</taxon>
        <taxon>asterids</taxon>
        <taxon>campanulids</taxon>
        <taxon>Asterales</taxon>
        <taxon>Asteraceae</taxon>
        <taxon>Asteroideae</taxon>
        <taxon>Anthemideae</taxon>
        <taxon>Anthemidinae</taxon>
        <taxon>Tanacetum</taxon>
    </lineage>
</organism>
<dbReference type="CDD" id="cd09272">
    <property type="entry name" value="RNase_HI_RT_Ty1"/>
    <property type="match status" value="1"/>
</dbReference>
<gene>
    <name evidence="2" type="ORF">Tco_0876422</name>
</gene>
<dbReference type="InterPro" id="IPR003676">
    <property type="entry name" value="SAUR_fam"/>
</dbReference>
<evidence type="ECO:0000256" key="1">
    <source>
        <dbReference type="ARBA" id="ARBA00006974"/>
    </source>
</evidence>
<comment type="caution">
    <text evidence="2">The sequence shown here is derived from an EMBL/GenBank/DDBJ whole genome shotgun (WGS) entry which is preliminary data.</text>
</comment>
<dbReference type="EMBL" id="BQNB010013581">
    <property type="protein sequence ID" value="GJT17716.1"/>
    <property type="molecule type" value="Genomic_DNA"/>
</dbReference>
<keyword evidence="3" id="KW-1185">Reference proteome</keyword>
<name>A0ABQ5BV17_9ASTR</name>
<evidence type="ECO:0000313" key="2">
    <source>
        <dbReference type="EMBL" id="GJT17716.1"/>
    </source>
</evidence>
<accession>A0ABQ5BV17</accession>
<evidence type="ECO:0000313" key="3">
    <source>
        <dbReference type="Proteomes" id="UP001151760"/>
    </source>
</evidence>
<protein>
    <submittedName>
        <fullName evidence="2">Ribonuclease H-like domain-containing protein</fullName>
    </submittedName>
</protein>
<reference evidence="2" key="2">
    <citation type="submission" date="2022-01" db="EMBL/GenBank/DDBJ databases">
        <authorList>
            <person name="Yamashiro T."/>
            <person name="Shiraishi A."/>
            <person name="Satake H."/>
            <person name="Nakayama K."/>
        </authorList>
    </citation>
    <scope>NUCLEOTIDE SEQUENCE</scope>
</reference>
<dbReference type="PANTHER" id="PTHR31929">
    <property type="entry name" value="SAUR-LIKE AUXIN-RESPONSIVE PROTEIN FAMILY-RELATED"/>
    <property type="match status" value="1"/>
</dbReference>